<dbReference type="AlphaFoldDB" id="A0A921NRN0"/>
<organism evidence="1 2">
    <name type="scientific">Profundibacterium mesophilum KAUST100406-0324</name>
    <dbReference type="NCBI Taxonomy" id="1037889"/>
    <lineage>
        <taxon>Bacteria</taxon>
        <taxon>Pseudomonadati</taxon>
        <taxon>Pseudomonadota</taxon>
        <taxon>Alphaproteobacteria</taxon>
        <taxon>Rhodobacterales</taxon>
        <taxon>Roseobacteraceae</taxon>
        <taxon>Profundibacterium</taxon>
    </lineage>
</organism>
<sequence length="306" mass="33624">MNMRHTFDAQAALGFVESQRSHIENEVNAEPLPDIQYPFLTPVDTSAHPFTQTVEFYSSELFGRAGWVNGNSDDIPLAGTARAKHKSAVFMAAIGYGFGYEEINVAQMMGANLQTEDAMAARRAYEEFVDDVALRGDTEKGMSGLINHPSVTQASATTGNWATATEDQILKDVNDAILGVATGTNYTEMADTLLLPFTKLSQLATVFRRDMTLMQLLQQSNSYTAMTGRPLNIRGVRGLETAGAGSTNRMIAYRRDMGVLKLHIPMPHRFLPAYQDGPLNWVVPGVFRLGGLDIRRPKAVRYADGI</sequence>
<dbReference type="EMBL" id="APKE01000032">
    <property type="protein sequence ID" value="KAF0675079.1"/>
    <property type="molecule type" value="Genomic_DNA"/>
</dbReference>
<evidence type="ECO:0000313" key="1">
    <source>
        <dbReference type="EMBL" id="KAF0675079.1"/>
    </source>
</evidence>
<comment type="caution">
    <text evidence="1">The sequence shown here is derived from an EMBL/GenBank/DDBJ whole genome shotgun (WGS) entry which is preliminary data.</text>
</comment>
<keyword evidence="2" id="KW-1185">Reference proteome</keyword>
<dbReference type="Proteomes" id="UP000698242">
    <property type="component" value="Unassembled WGS sequence"/>
</dbReference>
<accession>A0A921NRN0</accession>
<dbReference type="Pfam" id="PF09950">
    <property type="entry name" value="Major_capside"/>
    <property type="match status" value="1"/>
</dbReference>
<protein>
    <recommendedName>
        <fullName evidence="3">DUF2184 domain-containing protein</fullName>
    </recommendedName>
</protein>
<dbReference type="OrthoDB" id="8437797at2"/>
<gene>
    <name evidence="1" type="ORF">PMES_02600</name>
</gene>
<dbReference type="RefSeq" id="WP_159966131.1">
    <property type="nucleotide sequence ID" value="NZ_APKE01000032.1"/>
</dbReference>
<dbReference type="PIRSF" id="PIRSF029202">
    <property type="entry name" value="UCP029202"/>
    <property type="match status" value="1"/>
</dbReference>
<dbReference type="InterPro" id="IPR020049">
    <property type="entry name" value="Major_capsid-like"/>
</dbReference>
<evidence type="ECO:0008006" key="3">
    <source>
        <dbReference type="Google" id="ProtNLM"/>
    </source>
</evidence>
<evidence type="ECO:0000313" key="2">
    <source>
        <dbReference type="Proteomes" id="UP000698242"/>
    </source>
</evidence>
<name>A0A921NRN0_9RHOB</name>
<proteinExistence type="predicted"/>
<reference evidence="1" key="1">
    <citation type="submission" date="2013-03" db="EMBL/GenBank/DDBJ databases">
        <title>Genome Sequence of the Profundibacterium mesophilum strain KAUST100406-0324T from Red Sea, a novel genus in the family Rhodobacteraceae.</title>
        <authorList>
            <person name="Essack M."/>
            <person name="Alam I."/>
            <person name="Lafi F."/>
            <person name="Alawi W."/>
            <person name="Kamanu F."/>
            <person name="Al-Suwailem A."/>
            <person name="Lee O.O."/>
            <person name="Xu Y."/>
            <person name="Bajic V."/>
            <person name="Qian P.-Y."/>
            <person name="Archer J."/>
        </authorList>
    </citation>
    <scope>NUCLEOTIDE SEQUENCE</scope>
    <source>
        <strain evidence="1">KAUST100406-0324</strain>
    </source>
</reference>